<dbReference type="RefSeq" id="WP_154405929.1">
    <property type="nucleotide sequence ID" value="NZ_VUNR01000004.1"/>
</dbReference>
<dbReference type="PANTHER" id="PTHR43586">
    <property type="entry name" value="CYSTEINE DESULFURASE"/>
    <property type="match status" value="1"/>
</dbReference>
<feature type="domain" description="Aminotransferase class V" evidence="5">
    <location>
        <begin position="3"/>
        <end position="366"/>
    </location>
</feature>
<keyword evidence="7" id="KW-1185">Reference proteome</keyword>
<keyword evidence="2" id="KW-0663">Pyridoxal phosphate</keyword>
<sequence length="381" mass="41933">MAYFDNAATTYPKPDAVYQQMDNVYRSIGGSAGRGEHSGSKAIGRLTGELREAIKLLLHCPAKQVMFTPTGTLALNMILQGLLQSGIKNVYITPFEHNAVTRILHHYEQKTGIIVRQLAVKKHNFIYDLQSIKAAFKENKPELVVVSHASNVTGLLAPIEEIFAMSKDFGAYTVADMSQTAGLVDMQVGEIFDFAVFAGHKTLYGPTGISGFVMKPELKLPSILFGGTGYDSANQDMPDRLPEKFEMGTMNISGMAGLHAALAWLQEQGIEHIREREQCNRQRLLELLRKYSFIQLIGISNEADYVGVVSCLVKGISSDSAGMIFNERGIAVRTGLQCAPLAHQFLGTYPAGTVRFSVSYFTSDEDFCELEDALDDIEDNL</sequence>
<reference evidence="6 7" key="1">
    <citation type="submission" date="2019-08" db="EMBL/GenBank/DDBJ databases">
        <title>In-depth cultivation of the pig gut microbiome towards novel bacterial diversity and tailored functional studies.</title>
        <authorList>
            <person name="Wylensek D."/>
            <person name="Hitch T.C.A."/>
            <person name="Clavel T."/>
        </authorList>
    </citation>
    <scope>NUCLEOTIDE SEQUENCE [LARGE SCALE GENOMIC DNA]</scope>
    <source>
        <strain evidence="6 7">WCA-693-APC-5D-A</strain>
    </source>
</reference>
<name>A0A6I2UDT6_9FIRM</name>
<keyword evidence="6" id="KW-0808">Transferase</keyword>
<keyword evidence="6" id="KW-0032">Aminotransferase</keyword>
<dbReference type="InterPro" id="IPR015421">
    <property type="entry name" value="PyrdxlP-dep_Trfase_major"/>
</dbReference>
<evidence type="ECO:0000313" key="6">
    <source>
        <dbReference type="EMBL" id="MSU07899.1"/>
    </source>
</evidence>
<dbReference type="InterPro" id="IPR015424">
    <property type="entry name" value="PyrdxlP-dep_Trfase"/>
</dbReference>
<dbReference type="SUPFAM" id="SSF53383">
    <property type="entry name" value="PLP-dependent transferases"/>
    <property type="match status" value="1"/>
</dbReference>
<organism evidence="6 7">
    <name type="scientific">Anaerovibrio slackiae</name>
    <dbReference type="NCBI Taxonomy" id="2652309"/>
    <lineage>
        <taxon>Bacteria</taxon>
        <taxon>Bacillati</taxon>
        <taxon>Bacillota</taxon>
        <taxon>Negativicutes</taxon>
        <taxon>Selenomonadales</taxon>
        <taxon>Selenomonadaceae</taxon>
        <taxon>Anaerovibrio</taxon>
    </lineage>
</organism>
<dbReference type="PROSITE" id="PS00595">
    <property type="entry name" value="AA_TRANSFER_CLASS_5"/>
    <property type="match status" value="1"/>
</dbReference>
<dbReference type="Gene3D" id="3.40.640.10">
    <property type="entry name" value="Type I PLP-dependent aspartate aminotransferase-like (Major domain)"/>
    <property type="match status" value="1"/>
</dbReference>
<dbReference type="InterPro" id="IPR000192">
    <property type="entry name" value="Aminotrans_V_dom"/>
</dbReference>
<accession>A0A6I2UDT6</accession>
<evidence type="ECO:0000313" key="7">
    <source>
        <dbReference type="Proteomes" id="UP000433181"/>
    </source>
</evidence>
<evidence type="ECO:0000256" key="4">
    <source>
        <dbReference type="RuleBase" id="RU004504"/>
    </source>
</evidence>
<evidence type="ECO:0000256" key="3">
    <source>
        <dbReference type="RuleBase" id="RU004075"/>
    </source>
</evidence>
<evidence type="ECO:0000256" key="1">
    <source>
        <dbReference type="ARBA" id="ARBA00001933"/>
    </source>
</evidence>
<comment type="cofactor">
    <cofactor evidence="1 4">
        <name>pyridoxal 5'-phosphate</name>
        <dbReference type="ChEBI" id="CHEBI:597326"/>
    </cofactor>
</comment>
<protein>
    <submittedName>
        <fullName evidence="6">Aminotransferase class V-fold PLP-dependent enzyme</fullName>
    </submittedName>
</protein>
<comment type="caution">
    <text evidence="6">The sequence shown here is derived from an EMBL/GenBank/DDBJ whole genome shotgun (WGS) entry which is preliminary data.</text>
</comment>
<dbReference type="Pfam" id="PF00266">
    <property type="entry name" value="Aminotran_5"/>
    <property type="match status" value="1"/>
</dbReference>
<dbReference type="PANTHER" id="PTHR43586:SF4">
    <property type="entry name" value="ISOPENICILLIN N EPIMERASE"/>
    <property type="match status" value="1"/>
</dbReference>
<dbReference type="Gene3D" id="3.90.1150.10">
    <property type="entry name" value="Aspartate Aminotransferase, domain 1"/>
    <property type="match status" value="1"/>
</dbReference>
<dbReference type="EMBL" id="VUNR01000004">
    <property type="protein sequence ID" value="MSU07899.1"/>
    <property type="molecule type" value="Genomic_DNA"/>
</dbReference>
<proteinExistence type="inferred from homology"/>
<comment type="similarity">
    <text evidence="3">Belongs to the class-V pyridoxal-phosphate-dependent aminotransferase family.</text>
</comment>
<evidence type="ECO:0000256" key="2">
    <source>
        <dbReference type="ARBA" id="ARBA00022898"/>
    </source>
</evidence>
<evidence type="ECO:0000259" key="5">
    <source>
        <dbReference type="Pfam" id="PF00266"/>
    </source>
</evidence>
<dbReference type="GeneID" id="96777812"/>
<dbReference type="InterPro" id="IPR015422">
    <property type="entry name" value="PyrdxlP-dep_Trfase_small"/>
</dbReference>
<dbReference type="InterPro" id="IPR020578">
    <property type="entry name" value="Aminotrans_V_PyrdxlP_BS"/>
</dbReference>
<dbReference type="InterPro" id="IPR010969">
    <property type="entry name" value="Cys_dSase-rel_unknwn_funct"/>
</dbReference>
<gene>
    <name evidence="6" type="ORF">FYJ84_02700</name>
</gene>
<dbReference type="AlphaFoldDB" id="A0A6I2UDT6"/>
<dbReference type="NCBIfam" id="TIGR01977">
    <property type="entry name" value="am_tr_V_EF2568"/>
    <property type="match status" value="1"/>
</dbReference>
<dbReference type="GO" id="GO:0008483">
    <property type="term" value="F:transaminase activity"/>
    <property type="evidence" value="ECO:0007669"/>
    <property type="project" value="UniProtKB-KW"/>
</dbReference>
<dbReference type="Proteomes" id="UP000433181">
    <property type="component" value="Unassembled WGS sequence"/>
</dbReference>